<dbReference type="RefSeq" id="WP_379935123.1">
    <property type="nucleotide sequence ID" value="NZ_JBHTHY010000011.1"/>
</dbReference>
<protein>
    <submittedName>
        <fullName evidence="1">Uncharacterized protein</fullName>
    </submittedName>
</protein>
<organism evidence="1 2">
    <name type="scientific">Maribacter chungangensis</name>
    <dbReference type="NCBI Taxonomy" id="1069117"/>
    <lineage>
        <taxon>Bacteria</taxon>
        <taxon>Pseudomonadati</taxon>
        <taxon>Bacteroidota</taxon>
        <taxon>Flavobacteriia</taxon>
        <taxon>Flavobacteriales</taxon>
        <taxon>Flavobacteriaceae</taxon>
        <taxon>Maribacter</taxon>
    </lineage>
</organism>
<comment type="caution">
    <text evidence="1">The sequence shown here is derived from an EMBL/GenBank/DDBJ whole genome shotgun (WGS) entry which is preliminary data.</text>
</comment>
<accession>A0ABW3B5B8</accession>
<evidence type="ECO:0000313" key="2">
    <source>
        <dbReference type="Proteomes" id="UP001597012"/>
    </source>
</evidence>
<dbReference type="EMBL" id="JBHTHY010000011">
    <property type="protein sequence ID" value="MFD0798398.1"/>
    <property type="molecule type" value="Genomic_DNA"/>
</dbReference>
<evidence type="ECO:0000313" key="1">
    <source>
        <dbReference type="EMBL" id="MFD0798398.1"/>
    </source>
</evidence>
<reference evidence="2" key="1">
    <citation type="journal article" date="2019" name="Int. J. Syst. Evol. Microbiol.">
        <title>The Global Catalogue of Microorganisms (GCM) 10K type strain sequencing project: providing services to taxonomists for standard genome sequencing and annotation.</title>
        <authorList>
            <consortium name="The Broad Institute Genomics Platform"/>
            <consortium name="The Broad Institute Genome Sequencing Center for Infectious Disease"/>
            <person name="Wu L."/>
            <person name="Ma J."/>
        </authorList>
    </citation>
    <scope>NUCLEOTIDE SEQUENCE [LARGE SCALE GENOMIC DNA]</scope>
    <source>
        <strain evidence="2">CCUG 61948</strain>
    </source>
</reference>
<sequence>MNALRKRGMSMDPGDDRLLQNRKERIDFSGKDLDIPGRDTVHLTPST</sequence>
<gene>
    <name evidence="1" type="ORF">ACFQZJ_13075</name>
</gene>
<name>A0ABW3B5B8_9FLAO</name>
<keyword evidence="2" id="KW-1185">Reference proteome</keyword>
<proteinExistence type="predicted"/>
<dbReference type="Proteomes" id="UP001597012">
    <property type="component" value="Unassembled WGS sequence"/>
</dbReference>